<evidence type="ECO:0000313" key="2">
    <source>
        <dbReference type="Proteomes" id="UP001652621"/>
    </source>
</evidence>
<evidence type="ECO:0000259" key="1">
    <source>
        <dbReference type="PROSITE" id="PS50041"/>
    </source>
</evidence>
<reference evidence="3" key="1">
    <citation type="submission" date="2025-08" db="UniProtKB">
        <authorList>
            <consortium name="RefSeq"/>
        </authorList>
    </citation>
    <scope>IDENTIFICATION</scope>
    <source>
        <strain evidence="3">Aabys</strain>
        <tissue evidence="3">Whole body</tissue>
    </source>
</reference>
<proteinExistence type="predicted"/>
<keyword evidence="2" id="KW-1185">Reference proteome</keyword>
<dbReference type="CDD" id="cd00037">
    <property type="entry name" value="CLECT"/>
    <property type="match status" value="1"/>
</dbReference>
<evidence type="ECO:0000313" key="3">
    <source>
        <dbReference type="RefSeq" id="XP_005186594.3"/>
    </source>
</evidence>
<dbReference type="InterPro" id="IPR016186">
    <property type="entry name" value="C-type_lectin-like/link_sf"/>
</dbReference>
<dbReference type="Gene3D" id="3.10.100.10">
    <property type="entry name" value="Mannose-Binding Protein A, subunit A"/>
    <property type="match status" value="1"/>
</dbReference>
<dbReference type="InterPro" id="IPR016187">
    <property type="entry name" value="CTDL_fold"/>
</dbReference>
<dbReference type="InterPro" id="IPR001304">
    <property type="entry name" value="C-type_lectin-like"/>
</dbReference>
<dbReference type="OrthoDB" id="7357196at2759"/>
<dbReference type="PROSITE" id="PS50041">
    <property type="entry name" value="C_TYPE_LECTIN_2"/>
    <property type="match status" value="1"/>
</dbReference>
<dbReference type="SMART" id="SM00034">
    <property type="entry name" value="CLECT"/>
    <property type="match status" value="1"/>
</dbReference>
<sequence>MNSKNSSLIVFNMRALLFFFTFYFVGLSESKYFKTQNGRTFFIEKREQYTWFDAVFECSYRSMHLFSLENDIQFKDLQTLLISDDLNIGNTSILWLGAVGVNGKFTWLNSWRPLTEFHLWKPGNPDNYRGKENCLNIKKDMLINDLDCETQCGFICENNNNAYQNPNKYNHLKIVIQNNRNGF</sequence>
<dbReference type="VEuPathDB" id="VectorBase:MDOA005860"/>
<dbReference type="SUPFAM" id="SSF56436">
    <property type="entry name" value="C-type lectin-like"/>
    <property type="match status" value="1"/>
</dbReference>
<feature type="domain" description="C-type lectin" evidence="1">
    <location>
        <begin position="36"/>
        <end position="157"/>
    </location>
</feature>
<dbReference type="Pfam" id="PF00059">
    <property type="entry name" value="Lectin_C"/>
    <property type="match status" value="1"/>
</dbReference>
<protein>
    <submittedName>
        <fullName evidence="3">Perlucin-like</fullName>
    </submittedName>
</protein>
<name>A0A9J7I3R7_MUSDO</name>
<dbReference type="GeneID" id="101898378"/>
<dbReference type="VEuPathDB" id="VectorBase:MDOMA2_003750"/>
<gene>
    <name evidence="3" type="primary">LOC101898378</name>
</gene>
<accession>A0A9J7I3R7</accession>
<dbReference type="RefSeq" id="XP_005186594.3">
    <property type="nucleotide sequence ID" value="XM_005186537.4"/>
</dbReference>
<dbReference type="Proteomes" id="UP001652621">
    <property type="component" value="Unplaced"/>
</dbReference>
<organism evidence="2 3">
    <name type="scientific">Musca domestica</name>
    <name type="common">House fly</name>
    <dbReference type="NCBI Taxonomy" id="7370"/>
    <lineage>
        <taxon>Eukaryota</taxon>
        <taxon>Metazoa</taxon>
        <taxon>Ecdysozoa</taxon>
        <taxon>Arthropoda</taxon>
        <taxon>Hexapoda</taxon>
        <taxon>Insecta</taxon>
        <taxon>Pterygota</taxon>
        <taxon>Neoptera</taxon>
        <taxon>Endopterygota</taxon>
        <taxon>Diptera</taxon>
        <taxon>Brachycera</taxon>
        <taxon>Muscomorpha</taxon>
        <taxon>Muscoidea</taxon>
        <taxon>Muscidae</taxon>
        <taxon>Musca</taxon>
    </lineage>
</organism>